<gene>
    <name evidence="3" type="ORF">GCM10011380_30380</name>
</gene>
<protein>
    <recommendedName>
        <fullName evidence="5">DUF3617 family protein</fullName>
    </recommendedName>
</protein>
<evidence type="ECO:0000313" key="4">
    <source>
        <dbReference type="Proteomes" id="UP000623067"/>
    </source>
</evidence>
<reference evidence="3" key="1">
    <citation type="journal article" date="2014" name="Int. J. Syst. Evol. Microbiol.">
        <title>Complete genome sequence of Corynebacterium casei LMG S-19264T (=DSM 44701T), isolated from a smear-ripened cheese.</title>
        <authorList>
            <consortium name="US DOE Joint Genome Institute (JGI-PGF)"/>
            <person name="Walter F."/>
            <person name="Albersmeier A."/>
            <person name="Kalinowski J."/>
            <person name="Ruckert C."/>
        </authorList>
    </citation>
    <scope>NUCLEOTIDE SEQUENCE</scope>
    <source>
        <strain evidence="3">CGMCC 1.15330</strain>
    </source>
</reference>
<comment type="caution">
    <text evidence="3">The sequence shown here is derived from an EMBL/GenBank/DDBJ whole genome shotgun (WGS) entry which is preliminary data.</text>
</comment>
<evidence type="ECO:0008006" key="5">
    <source>
        <dbReference type="Google" id="ProtNLM"/>
    </source>
</evidence>
<feature type="compositionally biased region" description="Low complexity" evidence="1">
    <location>
        <begin position="203"/>
        <end position="228"/>
    </location>
</feature>
<dbReference type="RefSeq" id="WP_188659620.1">
    <property type="nucleotide sequence ID" value="NZ_BMIH01000004.1"/>
</dbReference>
<keyword evidence="4" id="KW-1185">Reference proteome</keyword>
<sequence length="320" mass="32958">MRGSAVPATAMLAALAVAIAPVSGTPAPPAVAGPTWDEVASRFARLNIQMMNKDRELLDCEVSPSTGDDEVDEAICLLIQRCVEGGAVTRPDANRCVGPYLRRLQGLVKAGAFTKGADDLPETPGDPPDAIVVRGRKAVQPDAGLWLVSSWRTASDSSDGALRGAGSPVSWRRCIATETPASALALLMKANPLENAESPLSRAEGAAPTAASGAALPGGASAPAAATPPAVESETLRCGWKMTPGGGTISGALRCVGPRGSLYRGSLAGRYTAVRYAATADISVTDMRSGATSHETRQIVARRVRDCTAGEQATSDVIKR</sequence>
<keyword evidence="2" id="KW-0732">Signal</keyword>
<feature type="region of interest" description="Disordered" evidence="1">
    <location>
        <begin position="198"/>
        <end position="228"/>
    </location>
</feature>
<reference evidence="3" key="2">
    <citation type="submission" date="2020-09" db="EMBL/GenBank/DDBJ databases">
        <authorList>
            <person name="Sun Q."/>
            <person name="Zhou Y."/>
        </authorList>
    </citation>
    <scope>NUCLEOTIDE SEQUENCE</scope>
    <source>
        <strain evidence="3">CGMCC 1.15330</strain>
    </source>
</reference>
<evidence type="ECO:0000256" key="2">
    <source>
        <dbReference type="SAM" id="SignalP"/>
    </source>
</evidence>
<name>A0A916TBA0_9SPHN</name>
<proteinExistence type="predicted"/>
<dbReference type="AlphaFoldDB" id="A0A916TBA0"/>
<feature type="signal peptide" evidence="2">
    <location>
        <begin position="1"/>
        <end position="32"/>
    </location>
</feature>
<evidence type="ECO:0000313" key="3">
    <source>
        <dbReference type="EMBL" id="GGB38857.1"/>
    </source>
</evidence>
<organism evidence="3 4">
    <name type="scientific">Sphingomonas metalli</name>
    <dbReference type="NCBI Taxonomy" id="1779358"/>
    <lineage>
        <taxon>Bacteria</taxon>
        <taxon>Pseudomonadati</taxon>
        <taxon>Pseudomonadota</taxon>
        <taxon>Alphaproteobacteria</taxon>
        <taxon>Sphingomonadales</taxon>
        <taxon>Sphingomonadaceae</taxon>
        <taxon>Sphingomonas</taxon>
    </lineage>
</organism>
<dbReference type="EMBL" id="BMIH01000004">
    <property type="protein sequence ID" value="GGB38857.1"/>
    <property type="molecule type" value="Genomic_DNA"/>
</dbReference>
<dbReference type="Proteomes" id="UP000623067">
    <property type="component" value="Unassembled WGS sequence"/>
</dbReference>
<feature type="chain" id="PRO_5037893149" description="DUF3617 family protein" evidence="2">
    <location>
        <begin position="33"/>
        <end position="320"/>
    </location>
</feature>
<accession>A0A916TBA0</accession>
<evidence type="ECO:0000256" key="1">
    <source>
        <dbReference type="SAM" id="MobiDB-lite"/>
    </source>
</evidence>